<dbReference type="InterPro" id="IPR008929">
    <property type="entry name" value="Chondroitin_lyas"/>
</dbReference>
<evidence type="ECO:0000256" key="4">
    <source>
        <dbReference type="PIRSR" id="PIRSR034515-1"/>
    </source>
</evidence>
<dbReference type="Pfam" id="PF09093">
    <property type="entry name" value="Lyase_catalyt"/>
    <property type="match status" value="1"/>
</dbReference>
<evidence type="ECO:0000256" key="6">
    <source>
        <dbReference type="SAM" id="SignalP"/>
    </source>
</evidence>
<proteinExistence type="inferred from homology"/>
<dbReference type="Proteomes" id="UP000240481">
    <property type="component" value="Unassembled WGS sequence"/>
</dbReference>
<keyword evidence="2 3" id="KW-0456">Lyase</keyword>
<keyword evidence="5" id="KW-0479">Metal-binding</keyword>
<feature type="chain" id="PRO_5030009292" description="Chondroitin sulfate ABC lyase" evidence="6">
    <location>
        <begin position="25"/>
        <end position="1026"/>
    </location>
</feature>
<dbReference type="InterPro" id="IPR039174">
    <property type="entry name" value="Chondroitin_ABC_lyase"/>
</dbReference>
<dbReference type="InterPro" id="IPR003159">
    <property type="entry name" value="Lyase_8_central_dom"/>
</dbReference>
<evidence type="ECO:0000256" key="2">
    <source>
        <dbReference type="ARBA" id="ARBA00023239"/>
    </source>
</evidence>
<dbReference type="InterPro" id="IPR015177">
    <property type="entry name" value="Lyase_catalyt"/>
</dbReference>
<comment type="function">
    <text evidence="3">Broad-specificity glycosaminoglycan lyase.</text>
</comment>
<feature type="binding site" evidence="5">
    <location>
        <position position="179"/>
    </location>
    <ligand>
        <name>Ca(2+)</name>
        <dbReference type="ChEBI" id="CHEBI:29108"/>
    </ligand>
</feature>
<evidence type="ECO:0000313" key="10">
    <source>
        <dbReference type="EMBL" id="PSW25456.1"/>
    </source>
</evidence>
<dbReference type="PANTHER" id="PTHR37322">
    <property type="match status" value="1"/>
</dbReference>
<dbReference type="Gene3D" id="2.60.220.10">
    <property type="entry name" value="Polysaccharide lyase family 8-like, C-terminal"/>
    <property type="match status" value="1"/>
</dbReference>
<feature type="active site" description="Proton acceptor" evidence="4">
    <location>
        <position position="484"/>
    </location>
</feature>
<dbReference type="AlphaFoldDB" id="A0A0J8Y2L7"/>
<keyword evidence="6" id="KW-0732">Signal</keyword>
<dbReference type="PANTHER" id="PTHR37322:SF3">
    <property type="entry name" value="CHONDROITIN SULFATE ABC EXOLYASE"/>
    <property type="match status" value="1"/>
</dbReference>
<dbReference type="SUPFAM" id="SSF74650">
    <property type="entry name" value="Galactose mutarotase-like"/>
    <property type="match status" value="1"/>
</dbReference>
<dbReference type="InterPro" id="IPR011013">
    <property type="entry name" value="Gal_mutarotase_sf_dom"/>
</dbReference>
<dbReference type="PROSITE" id="PS51257">
    <property type="entry name" value="PROKAR_LIPOPROTEIN"/>
    <property type="match status" value="1"/>
</dbReference>
<evidence type="ECO:0000256" key="1">
    <source>
        <dbReference type="ARBA" id="ARBA00006699"/>
    </source>
</evidence>
<evidence type="ECO:0000256" key="5">
    <source>
        <dbReference type="PIRSR" id="PIRSR034515-3"/>
    </source>
</evidence>
<dbReference type="STRING" id="680026.AB733_03420"/>
<protein>
    <recommendedName>
        <fullName evidence="3">Chondroitin sulfate ABC lyase</fullName>
    </recommendedName>
    <alternativeName>
        <fullName evidence="3">Chondroitin ABC eliminase</fullName>
    </alternativeName>
    <alternativeName>
        <fullName evidence="3">Chondroitin ABC lyase</fullName>
    </alternativeName>
    <alternativeName>
        <fullName evidence="3">Chondroitinase ABC</fullName>
    </alternativeName>
</protein>
<feature type="signal peptide" evidence="6">
    <location>
        <begin position="1"/>
        <end position="24"/>
    </location>
</feature>
<dbReference type="InterPro" id="IPR024200">
    <property type="entry name" value="Chondroitinase_ABC_I"/>
</dbReference>
<reference evidence="10 11" key="1">
    <citation type="submission" date="2018-01" db="EMBL/GenBank/DDBJ databases">
        <title>Whole genome sequencing of Histamine producing bacteria.</title>
        <authorList>
            <person name="Butler K."/>
        </authorList>
    </citation>
    <scope>NUCLEOTIDE SEQUENCE [LARGE SCALE GENOMIC DNA]</scope>
    <source>
        <strain evidence="10 11">DSM 24669</strain>
    </source>
</reference>
<dbReference type="SUPFAM" id="SSF48230">
    <property type="entry name" value="Chondroitin AC/alginate lyase"/>
    <property type="match status" value="1"/>
</dbReference>
<dbReference type="Pfam" id="PF02278">
    <property type="entry name" value="Lyase_8"/>
    <property type="match status" value="1"/>
</dbReference>
<dbReference type="GO" id="GO:0005975">
    <property type="term" value="P:carbohydrate metabolic process"/>
    <property type="evidence" value="ECO:0007669"/>
    <property type="project" value="InterPro"/>
</dbReference>
<feature type="domain" description="Polysaccharide lyase family 8 central" evidence="7">
    <location>
        <begin position="620"/>
        <end position="867"/>
    </location>
</feature>
<gene>
    <name evidence="10" type="ORF">C9I94_07335</name>
</gene>
<feature type="domain" description="Lyase N-terminal" evidence="8">
    <location>
        <begin position="46"/>
        <end position="199"/>
    </location>
</feature>
<feature type="domain" description="Lyase catalytic" evidence="9">
    <location>
        <begin position="258"/>
        <end position="587"/>
    </location>
</feature>
<dbReference type="GO" id="GO:0030246">
    <property type="term" value="F:carbohydrate binding"/>
    <property type="evidence" value="ECO:0007669"/>
    <property type="project" value="InterPro"/>
</dbReference>
<comment type="caution">
    <text evidence="10">The sequence shown here is derived from an EMBL/GenBank/DDBJ whole genome shotgun (WGS) entry which is preliminary data.</text>
</comment>
<name>A0A0J8Y2L7_9GAMM</name>
<keyword evidence="5" id="KW-0106">Calcium</keyword>
<feature type="active site" description="Proton acceptor" evidence="4">
    <location>
        <position position="374"/>
    </location>
</feature>
<dbReference type="InterPro" id="IPR008979">
    <property type="entry name" value="Galactose-bd-like_sf"/>
</dbReference>
<dbReference type="Gene3D" id="2.70.98.10">
    <property type="match status" value="1"/>
</dbReference>
<feature type="active site" description="Proton donor" evidence="4">
    <location>
        <position position="491"/>
    </location>
</feature>
<dbReference type="PIRSF" id="PIRSF034515">
    <property type="entry name" value="Chondroitinase"/>
    <property type="match status" value="1"/>
</dbReference>
<evidence type="ECO:0000313" key="11">
    <source>
        <dbReference type="Proteomes" id="UP000240481"/>
    </source>
</evidence>
<organism evidence="10 11">
    <name type="scientific">Photobacterium swingsii</name>
    <dbReference type="NCBI Taxonomy" id="680026"/>
    <lineage>
        <taxon>Bacteria</taxon>
        <taxon>Pseudomonadati</taxon>
        <taxon>Pseudomonadota</taxon>
        <taxon>Gammaproteobacteria</taxon>
        <taxon>Vibrionales</taxon>
        <taxon>Vibrionaceae</taxon>
        <taxon>Photobacterium</taxon>
    </lineage>
</organism>
<feature type="binding site" evidence="5">
    <location>
        <position position="72"/>
    </location>
    <ligand>
        <name>Ca(2+)</name>
        <dbReference type="ChEBI" id="CHEBI:29108"/>
    </ligand>
</feature>
<dbReference type="GO" id="GO:0046872">
    <property type="term" value="F:metal ion binding"/>
    <property type="evidence" value="ECO:0007669"/>
    <property type="project" value="UniProtKB-KW"/>
</dbReference>
<sequence>MNTTKWCKPSYLAVSLLLALTGCNSENVESDKGGAGKTEPGGYMYFFEHGLPSSITTTSIKPLTISNKHFKDGNNALQWRFNPNSQLVFSQDIGYKTDDSDITPYTFMAWIYNETPSDKSLTFQFGTDDNQQSQFSYGLNFKGWRGISVPFRDMKGTPSAGMNRLTVTAPDTNGTLYFDQAMMAVPVDNRWPTADIQQPFVNPNVVNMASKNWTALLMYDQMLRDQQPSFNYDLAFDDSQGDTAVLYQNFDKHLGVNSQQVISQQKVDDNLAKYQAFMISQNSDGSYVGKPLDHPKRHNFLKTGIVSDDTLAMLTDTMSIRTLGKTMLETAKYLRSLSLSTENKAALEKAFTDAARYAFDQGWEGGSGFQIITHVGYQTREFFDALFVARKLLAEQNLLQQAQQSMMWFNATGRVYEQDKDINSSNVDILNTQLQWMTKSFLLLPDQAQRQTMLHQLQSWLSTTLLSSDGLGGGFKPDGSVFHHSQHYPAYGKDAFGGLSGVIFGLSHSSYQISQQAHERIKDVLLKMRVYTKETQTPIVLSGRHPDGKQKISATPFKWMAQSGEPDQSEAIDHELAAAYANLTNKPSFEGISAEKEPTGVWAMNYASMAIARGANPVDTTQSWLATARGFSRYLVGNETYAANNLYGRYLQYGQLEITPADLSKRAFSHDGWDWNRYPGTTTIQMPNNELRAQLNQLPGAGIEEMLLSTESYSGANTLGNDNAMFAMTLHGHKKYQQQSFYAHKSYFIFGNKVVALGSGIKNNIAEHETQTTLFQHSVKNLEPVEINGQQIDTLGTDSIYANDTTLLDPAGNRYFVTSSAGQQIHFTYQTQQSNDEDDGAPTTGQFATAVIEHGKAPTNGNYEYAIKIAAQDAVKPIYTVLQKDQKLHAVRTEQGVESYAFFSPTTTNQAGWVLSSASASQIMLQASPAQDQLSLSVVNPDLALYQGQDPDQVDANGEQVEVSIYDRDWRFNLSQPVSSEFTLKGQWQLIGSNSQVSVQSTTEGNTTIRVTTKDAKPEKFMLKKV</sequence>
<evidence type="ECO:0000259" key="7">
    <source>
        <dbReference type="Pfam" id="PF02278"/>
    </source>
</evidence>
<dbReference type="EMBL" id="PYLZ01000003">
    <property type="protein sequence ID" value="PSW25456.1"/>
    <property type="molecule type" value="Genomic_DNA"/>
</dbReference>
<comment type="similarity">
    <text evidence="1 3">Belongs to the polysaccharide lyase 8 family.</text>
</comment>
<evidence type="ECO:0000259" key="8">
    <source>
        <dbReference type="Pfam" id="PF09092"/>
    </source>
</evidence>
<dbReference type="GO" id="GO:0034000">
    <property type="term" value="F:chondroitin-sulfate-ABC endolyase activity"/>
    <property type="evidence" value="ECO:0007669"/>
    <property type="project" value="InterPro"/>
</dbReference>
<accession>A0A0J8Y2L7</accession>
<keyword evidence="3" id="KW-0119">Carbohydrate metabolism</keyword>
<dbReference type="Pfam" id="PF09092">
    <property type="entry name" value="Lyase_N"/>
    <property type="match status" value="1"/>
</dbReference>
<dbReference type="RefSeq" id="WP_048897498.1">
    <property type="nucleotide sequence ID" value="NZ_AP024853.1"/>
</dbReference>
<dbReference type="InterPro" id="IPR011071">
    <property type="entry name" value="Lyase_8-like_C"/>
</dbReference>
<dbReference type="OrthoDB" id="6394136at2"/>
<keyword evidence="11" id="KW-1185">Reference proteome</keyword>
<dbReference type="InterPro" id="IPR015176">
    <property type="entry name" value="Lyase_N"/>
</dbReference>
<dbReference type="GO" id="GO:0005576">
    <property type="term" value="C:extracellular region"/>
    <property type="evidence" value="ECO:0007669"/>
    <property type="project" value="InterPro"/>
</dbReference>
<dbReference type="SUPFAM" id="SSF49863">
    <property type="entry name" value="Hyaluronate lyase-like, C-terminal domain"/>
    <property type="match status" value="1"/>
</dbReference>
<dbReference type="SUPFAM" id="SSF49785">
    <property type="entry name" value="Galactose-binding domain-like"/>
    <property type="match status" value="1"/>
</dbReference>
<evidence type="ECO:0000259" key="9">
    <source>
        <dbReference type="Pfam" id="PF09093"/>
    </source>
</evidence>
<dbReference type="Gene3D" id="1.50.10.100">
    <property type="entry name" value="Chondroitin AC/alginate lyase"/>
    <property type="match status" value="1"/>
</dbReference>
<dbReference type="GO" id="GO:0006027">
    <property type="term" value="P:glycosaminoglycan catabolic process"/>
    <property type="evidence" value="ECO:0007669"/>
    <property type="project" value="InterPro"/>
</dbReference>
<dbReference type="InterPro" id="IPR014718">
    <property type="entry name" value="GH-type_carb-bd"/>
</dbReference>
<evidence type="ECO:0000256" key="3">
    <source>
        <dbReference type="PIRNR" id="PIRNR034515"/>
    </source>
</evidence>
<dbReference type="Gene3D" id="2.60.120.430">
    <property type="entry name" value="Galactose-binding lectin"/>
    <property type="match status" value="1"/>
</dbReference>